<comment type="caution">
    <text evidence="1">The sequence shown here is derived from an EMBL/GenBank/DDBJ whole genome shotgun (WGS) entry which is preliminary data.</text>
</comment>
<evidence type="ECO:0000313" key="2">
    <source>
        <dbReference type="Proteomes" id="UP000749646"/>
    </source>
</evidence>
<reference evidence="1" key="1">
    <citation type="journal article" date="2020" name="Fungal Divers.">
        <title>Resolving the Mortierellaceae phylogeny through synthesis of multi-gene phylogenetics and phylogenomics.</title>
        <authorList>
            <person name="Vandepol N."/>
            <person name="Liber J."/>
            <person name="Desiro A."/>
            <person name="Na H."/>
            <person name="Kennedy M."/>
            <person name="Barry K."/>
            <person name="Grigoriev I.V."/>
            <person name="Miller A.N."/>
            <person name="O'Donnell K."/>
            <person name="Stajich J.E."/>
            <person name="Bonito G."/>
        </authorList>
    </citation>
    <scope>NUCLEOTIDE SEQUENCE</scope>
    <source>
        <strain evidence="1">MES-2147</strain>
    </source>
</reference>
<feature type="non-terminal residue" evidence="1">
    <location>
        <position position="1"/>
    </location>
</feature>
<proteinExistence type="predicted"/>
<accession>A0A9P6JFT8</accession>
<keyword evidence="2" id="KW-1185">Reference proteome</keyword>
<gene>
    <name evidence="1" type="ORF">BGZ65_011146</name>
</gene>
<protein>
    <submittedName>
        <fullName evidence="1">Uncharacterized protein</fullName>
    </submittedName>
</protein>
<organism evidence="1 2">
    <name type="scientific">Modicella reniformis</name>
    <dbReference type="NCBI Taxonomy" id="1440133"/>
    <lineage>
        <taxon>Eukaryota</taxon>
        <taxon>Fungi</taxon>
        <taxon>Fungi incertae sedis</taxon>
        <taxon>Mucoromycota</taxon>
        <taxon>Mortierellomycotina</taxon>
        <taxon>Mortierellomycetes</taxon>
        <taxon>Mortierellales</taxon>
        <taxon>Mortierellaceae</taxon>
        <taxon>Modicella</taxon>
    </lineage>
</organism>
<feature type="non-terminal residue" evidence="1">
    <location>
        <position position="215"/>
    </location>
</feature>
<dbReference type="OrthoDB" id="10044727at2759"/>
<dbReference type="AlphaFoldDB" id="A0A9P6JFT8"/>
<dbReference type="EMBL" id="JAAAHW010004989">
    <property type="protein sequence ID" value="KAF9970409.1"/>
    <property type="molecule type" value="Genomic_DNA"/>
</dbReference>
<evidence type="ECO:0000313" key="1">
    <source>
        <dbReference type="EMBL" id="KAF9970409.1"/>
    </source>
</evidence>
<sequence length="215" mass="24087">GRFLVCGFQAVEATQERLLLEALHLVRNRLRERGLSVDGVRGRCLKKCPDQSDSSVESFCCQTQMLSRQADFMGQLTLLGEAVKDPEFKLIFAVPDALESVSIDSIRAYAGRAFWYMHAYRDGLAGPEAERQMKRYTSHRRVTERLPREKEVRLEADNIYFLLSLFDAPLEGHEICQGIIKRLDSKYSSLEDEVSNLVDDDVISSSGSGSGSGSS</sequence>
<name>A0A9P6JFT8_9FUNG</name>
<dbReference type="Proteomes" id="UP000749646">
    <property type="component" value="Unassembled WGS sequence"/>
</dbReference>